<keyword evidence="1" id="KW-1133">Transmembrane helix</keyword>
<keyword evidence="1" id="KW-0472">Membrane</keyword>
<feature type="transmembrane region" description="Helical" evidence="1">
    <location>
        <begin position="135"/>
        <end position="153"/>
    </location>
</feature>
<keyword evidence="2" id="KW-1185">Reference proteome</keyword>
<evidence type="ECO:0000313" key="2">
    <source>
        <dbReference type="Proteomes" id="UP000504606"/>
    </source>
</evidence>
<dbReference type="Pfam" id="PF11911">
    <property type="entry name" value="DUF3429"/>
    <property type="match status" value="1"/>
</dbReference>
<protein>
    <submittedName>
        <fullName evidence="3">Transmembrane protein 69</fullName>
    </submittedName>
</protein>
<accession>A0A6J1S657</accession>
<evidence type="ECO:0000256" key="1">
    <source>
        <dbReference type="SAM" id="Phobius"/>
    </source>
</evidence>
<gene>
    <name evidence="3" type="primary">LOC113203654</name>
</gene>
<sequence length="239" mass="26295">MFKCAAQQFPSRLLGCARWHADYLGRSTIWTHVAPLSLTGNYCKSSDHHVQKCYSPNFHSKTMLHMSSNRNSNFDLMDEAQKRYKHMLSQVDWKEVKKAPQPALAYGAGGLIPFVLPPLAILLNGEFLPNLAFVQLAYGASILSFLGGIKWGFAIPENTPQKVSWENLGQSISLSLVGFGSLILPPWMGTITLIGGLGASAYIDITTPGYPQWFKAMRLCLSGVAIGSLGFGLLLRILY</sequence>
<organism evidence="2 3">
    <name type="scientific">Frankliniella occidentalis</name>
    <name type="common">Western flower thrips</name>
    <name type="synonym">Euthrips occidentalis</name>
    <dbReference type="NCBI Taxonomy" id="133901"/>
    <lineage>
        <taxon>Eukaryota</taxon>
        <taxon>Metazoa</taxon>
        <taxon>Ecdysozoa</taxon>
        <taxon>Arthropoda</taxon>
        <taxon>Hexapoda</taxon>
        <taxon>Insecta</taxon>
        <taxon>Pterygota</taxon>
        <taxon>Neoptera</taxon>
        <taxon>Paraneoptera</taxon>
        <taxon>Thysanoptera</taxon>
        <taxon>Terebrantia</taxon>
        <taxon>Thripoidea</taxon>
        <taxon>Thripidae</taxon>
        <taxon>Frankliniella</taxon>
    </lineage>
</organism>
<evidence type="ECO:0000313" key="3">
    <source>
        <dbReference type="RefSeq" id="XP_026274226.1"/>
    </source>
</evidence>
<dbReference type="InterPro" id="IPR021836">
    <property type="entry name" value="DUF3429"/>
</dbReference>
<dbReference type="OrthoDB" id="6596598at2759"/>
<feature type="transmembrane region" description="Helical" evidence="1">
    <location>
        <begin position="103"/>
        <end position="123"/>
    </location>
</feature>
<dbReference type="Proteomes" id="UP000504606">
    <property type="component" value="Unplaced"/>
</dbReference>
<dbReference type="GeneID" id="113203654"/>
<dbReference type="PANTHER" id="PTHR15887">
    <property type="entry name" value="TRANSMEMBRANE PROTEIN 69"/>
    <property type="match status" value="1"/>
</dbReference>
<dbReference type="RefSeq" id="XP_026274226.1">
    <property type="nucleotide sequence ID" value="XM_026418441.2"/>
</dbReference>
<proteinExistence type="predicted"/>
<feature type="transmembrane region" description="Helical" evidence="1">
    <location>
        <begin position="174"/>
        <end position="196"/>
    </location>
</feature>
<dbReference type="KEGG" id="foc:113203654"/>
<feature type="transmembrane region" description="Helical" evidence="1">
    <location>
        <begin position="216"/>
        <end position="238"/>
    </location>
</feature>
<dbReference type="AlphaFoldDB" id="A0A6J1S657"/>
<reference evidence="3" key="1">
    <citation type="submission" date="2025-08" db="UniProtKB">
        <authorList>
            <consortium name="RefSeq"/>
        </authorList>
    </citation>
    <scope>IDENTIFICATION</scope>
    <source>
        <tissue evidence="3">Whole organism</tissue>
    </source>
</reference>
<keyword evidence="1 3" id="KW-0812">Transmembrane</keyword>
<name>A0A6J1S657_FRAOC</name>
<dbReference type="PANTHER" id="PTHR15887:SF1">
    <property type="entry name" value="TRANSMEMBRANE PROTEIN 69"/>
    <property type="match status" value="1"/>
</dbReference>